<organism evidence="2 3">
    <name type="scientific">Amniculicola lignicola CBS 123094</name>
    <dbReference type="NCBI Taxonomy" id="1392246"/>
    <lineage>
        <taxon>Eukaryota</taxon>
        <taxon>Fungi</taxon>
        <taxon>Dikarya</taxon>
        <taxon>Ascomycota</taxon>
        <taxon>Pezizomycotina</taxon>
        <taxon>Dothideomycetes</taxon>
        <taxon>Pleosporomycetidae</taxon>
        <taxon>Pleosporales</taxon>
        <taxon>Amniculicolaceae</taxon>
        <taxon>Amniculicola</taxon>
    </lineage>
</organism>
<keyword evidence="1" id="KW-0812">Transmembrane</keyword>
<gene>
    <name evidence="2" type="ORF">P154DRAFT_620398</name>
</gene>
<evidence type="ECO:0000256" key="1">
    <source>
        <dbReference type="SAM" id="Phobius"/>
    </source>
</evidence>
<evidence type="ECO:0000313" key="3">
    <source>
        <dbReference type="Proteomes" id="UP000799779"/>
    </source>
</evidence>
<proteinExistence type="predicted"/>
<accession>A0A6A5WEJ6</accession>
<dbReference type="Proteomes" id="UP000799779">
    <property type="component" value="Unassembled WGS sequence"/>
</dbReference>
<keyword evidence="1" id="KW-0472">Membrane</keyword>
<keyword evidence="1" id="KW-1133">Transmembrane helix</keyword>
<keyword evidence="3" id="KW-1185">Reference proteome</keyword>
<dbReference type="EMBL" id="ML977590">
    <property type="protein sequence ID" value="KAF2000300.1"/>
    <property type="molecule type" value="Genomic_DNA"/>
</dbReference>
<feature type="transmembrane region" description="Helical" evidence="1">
    <location>
        <begin position="111"/>
        <end position="129"/>
    </location>
</feature>
<protein>
    <submittedName>
        <fullName evidence="2">Uncharacterized protein</fullName>
    </submittedName>
</protein>
<dbReference type="AlphaFoldDB" id="A0A6A5WEJ6"/>
<feature type="transmembrane region" description="Helical" evidence="1">
    <location>
        <begin position="71"/>
        <end position="91"/>
    </location>
</feature>
<reference evidence="2" key="1">
    <citation type="journal article" date="2020" name="Stud. Mycol.">
        <title>101 Dothideomycetes genomes: a test case for predicting lifestyles and emergence of pathogens.</title>
        <authorList>
            <person name="Haridas S."/>
            <person name="Albert R."/>
            <person name="Binder M."/>
            <person name="Bloem J."/>
            <person name="Labutti K."/>
            <person name="Salamov A."/>
            <person name="Andreopoulos B."/>
            <person name="Baker S."/>
            <person name="Barry K."/>
            <person name="Bills G."/>
            <person name="Bluhm B."/>
            <person name="Cannon C."/>
            <person name="Castanera R."/>
            <person name="Culley D."/>
            <person name="Daum C."/>
            <person name="Ezra D."/>
            <person name="Gonzalez J."/>
            <person name="Henrissat B."/>
            <person name="Kuo A."/>
            <person name="Liang C."/>
            <person name="Lipzen A."/>
            <person name="Lutzoni F."/>
            <person name="Magnuson J."/>
            <person name="Mondo S."/>
            <person name="Nolan M."/>
            <person name="Ohm R."/>
            <person name="Pangilinan J."/>
            <person name="Park H.-J."/>
            <person name="Ramirez L."/>
            <person name="Alfaro M."/>
            <person name="Sun H."/>
            <person name="Tritt A."/>
            <person name="Yoshinaga Y."/>
            <person name="Zwiers L.-H."/>
            <person name="Turgeon B."/>
            <person name="Goodwin S."/>
            <person name="Spatafora J."/>
            <person name="Crous P."/>
            <person name="Grigoriev I."/>
        </authorList>
    </citation>
    <scope>NUCLEOTIDE SEQUENCE</scope>
    <source>
        <strain evidence="2">CBS 123094</strain>
    </source>
</reference>
<sequence>MHPRFYVFLRAARGSGAWTRLARSQTSQFVCRTCRSNFSTSPILRQVAGTGERRYPRDLVIYQAGDLRTSWLAMWKAVCMLQFGTVLVFITPRFYNNKEQQPNKAIRVTESILITLIAGVLPMLTLTYLTSPFVKRIHMQIPSHATTSRQALAAFTSSLPPTTRLRFVTLRAYPIEKTTTVQLSELRAMNPKRTRFANIERIKGEIWKQGEVGKRWWEKTLDILGEPRWLFHVKEGRAYTISTGVPGVWDDVAAHIKRQSGDEIAVRNGKRGGKRVALLPAKKSIVQEFEKKRVLRTTTRKRD</sequence>
<name>A0A6A5WEJ6_9PLEO</name>
<dbReference type="OrthoDB" id="2386090at2759"/>
<evidence type="ECO:0000313" key="2">
    <source>
        <dbReference type="EMBL" id="KAF2000300.1"/>
    </source>
</evidence>